<proteinExistence type="predicted"/>
<dbReference type="InParanoid" id="A0A5J5EH24"/>
<feature type="non-terminal residue" evidence="2">
    <location>
        <position position="1"/>
    </location>
</feature>
<sequence length="201" mass="22585">VPTASGETRSTESQNNQLVARRVFDVGLPVVFGQTSFPSPPRIHPVVSIQHVEKAHDPSKDPFGRYTTTSALQIVDSRISNHHPGKAEYLLRRTWTLTPPSELLADFEERNAFFEAIQAPYTIMDHRTTRQGTRYKVSFGDNRRPRWITDDVIDPHALGAYRRLPQAHVTSPTGQAVRESRSPSRAGSPVLARSSNDRYSI</sequence>
<evidence type="ECO:0000256" key="1">
    <source>
        <dbReference type="SAM" id="MobiDB-lite"/>
    </source>
</evidence>
<protein>
    <submittedName>
        <fullName evidence="2">Uncharacterized protein</fullName>
    </submittedName>
</protein>
<accession>A0A5J5EH24</accession>
<dbReference type="AlphaFoldDB" id="A0A5J5EH24"/>
<comment type="caution">
    <text evidence="2">The sequence shown here is derived from an EMBL/GenBank/DDBJ whole genome shotgun (WGS) entry which is preliminary data.</text>
</comment>
<reference evidence="2 3" key="1">
    <citation type="submission" date="2019-09" db="EMBL/GenBank/DDBJ databases">
        <title>Draft genome of the ectomycorrhizal ascomycete Sphaerosporella brunnea.</title>
        <authorList>
            <consortium name="DOE Joint Genome Institute"/>
            <person name="Benucci G.M."/>
            <person name="Marozzi G."/>
            <person name="Antonielli L."/>
            <person name="Sanchez S."/>
            <person name="Marco P."/>
            <person name="Wang X."/>
            <person name="Falini L.B."/>
            <person name="Barry K."/>
            <person name="Haridas S."/>
            <person name="Lipzen A."/>
            <person name="Labutti K."/>
            <person name="Grigoriev I.V."/>
            <person name="Murat C."/>
            <person name="Martin F."/>
            <person name="Albertini E."/>
            <person name="Donnini D."/>
            <person name="Bonito G."/>
        </authorList>
    </citation>
    <scope>NUCLEOTIDE SEQUENCE [LARGE SCALE GENOMIC DNA]</scope>
    <source>
        <strain evidence="2 3">Sb_GMNB300</strain>
    </source>
</reference>
<keyword evidence="3" id="KW-1185">Reference proteome</keyword>
<dbReference type="EMBL" id="VXIS01000344">
    <property type="protein sequence ID" value="KAA8894383.1"/>
    <property type="molecule type" value="Genomic_DNA"/>
</dbReference>
<feature type="region of interest" description="Disordered" evidence="1">
    <location>
        <begin position="164"/>
        <end position="201"/>
    </location>
</feature>
<name>A0A5J5EH24_9PEZI</name>
<gene>
    <name evidence="2" type="ORF">FN846DRAFT_1000591</name>
</gene>
<evidence type="ECO:0000313" key="2">
    <source>
        <dbReference type="EMBL" id="KAA8894383.1"/>
    </source>
</evidence>
<evidence type="ECO:0000313" key="3">
    <source>
        <dbReference type="Proteomes" id="UP000326924"/>
    </source>
</evidence>
<dbReference type="Proteomes" id="UP000326924">
    <property type="component" value="Unassembled WGS sequence"/>
</dbReference>
<organism evidence="2 3">
    <name type="scientific">Sphaerosporella brunnea</name>
    <dbReference type="NCBI Taxonomy" id="1250544"/>
    <lineage>
        <taxon>Eukaryota</taxon>
        <taxon>Fungi</taxon>
        <taxon>Dikarya</taxon>
        <taxon>Ascomycota</taxon>
        <taxon>Pezizomycotina</taxon>
        <taxon>Pezizomycetes</taxon>
        <taxon>Pezizales</taxon>
        <taxon>Pyronemataceae</taxon>
        <taxon>Sphaerosporella</taxon>
    </lineage>
</organism>